<organism evidence="1 2">
    <name type="scientific">Rhodocollybia butyracea</name>
    <dbReference type="NCBI Taxonomy" id="206335"/>
    <lineage>
        <taxon>Eukaryota</taxon>
        <taxon>Fungi</taxon>
        <taxon>Dikarya</taxon>
        <taxon>Basidiomycota</taxon>
        <taxon>Agaricomycotina</taxon>
        <taxon>Agaricomycetes</taxon>
        <taxon>Agaricomycetidae</taxon>
        <taxon>Agaricales</taxon>
        <taxon>Marasmiineae</taxon>
        <taxon>Omphalotaceae</taxon>
        <taxon>Rhodocollybia</taxon>
    </lineage>
</organism>
<name>A0A9P5PBU0_9AGAR</name>
<dbReference type="Proteomes" id="UP000772434">
    <property type="component" value="Unassembled WGS sequence"/>
</dbReference>
<protein>
    <submittedName>
        <fullName evidence="1">Uncharacterized protein</fullName>
    </submittedName>
</protein>
<evidence type="ECO:0000313" key="2">
    <source>
        <dbReference type="Proteomes" id="UP000772434"/>
    </source>
</evidence>
<accession>A0A9P5PBU0</accession>
<comment type="caution">
    <text evidence="1">The sequence shown here is derived from an EMBL/GenBank/DDBJ whole genome shotgun (WGS) entry which is preliminary data.</text>
</comment>
<dbReference type="AlphaFoldDB" id="A0A9P5PBU0"/>
<keyword evidence="2" id="KW-1185">Reference proteome</keyword>
<sequence length="256" mass="27249">MAVTAAIPASIIDAHRNPAAHRTNVPWSADFANTAGYGSEACGNDVEKVSMKKQVLARRTGEEEERCLGRASAPTSGHLHDQRILWTFLSALPSTFFDYSSFRKLEPTLEDMDGKVATPLGKSEERALEKLERGRSAFPACGTCNCYSNLPLTCGQSDSATLGGLDIVTCGQSCLCSTANFSFCRDTLPSDNFEISILTSLVYIGIYETTVSSPTNSFTSMDVPLYASLDRASAIHTASASSATGFGAGAKIMDGL</sequence>
<reference evidence="1" key="1">
    <citation type="submission" date="2020-11" db="EMBL/GenBank/DDBJ databases">
        <authorList>
            <consortium name="DOE Joint Genome Institute"/>
            <person name="Ahrendt S."/>
            <person name="Riley R."/>
            <person name="Andreopoulos W."/>
            <person name="Labutti K."/>
            <person name="Pangilinan J."/>
            <person name="Ruiz-Duenas F.J."/>
            <person name="Barrasa J.M."/>
            <person name="Sanchez-Garcia M."/>
            <person name="Camarero S."/>
            <person name="Miyauchi S."/>
            <person name="Serrano A."/>
            <person name="Linde D."/>
            <person name="Babiker R."/>
            <person name="Drula E."/>
            <person name="Ayuso-Fernandez I."/>
            <person name="Pacheco R."/>
            <person name="Padilla G."/>
            <person name="Ferreira P."/>
            <person name="Barriuso J."/>
            <person name="Kellner H."/>
            <person name="Castanera R."/>
            <person name="Alfaro M."/>
            <person name="Ramirez L."/>
            <person name="Pisabarro A.G."/>
            <person name="Kuo A."/>
            <person name="Tritt A."/>
            <person name="Lipzen A."/>
            <person name="He G."/>
            <person name="Yan M."/>
            <person name="Ng V."/>
            <person name="Cullen D."/>
            <person name="Martin F."/>
            <person name="Rosso M.-N."/>
            <person name="Henrissat B."/>
            <person name="Hibbett D."/>
            <person name="Martinez A.T."/>
            <person name="Grigoriev I.V."/>
        </authorList>
    </citation>
    <scope>NUCLEOTIDE SEQUENCE</scope>
    <source>
        <strain evidence="1">AH 40177</strain>
    </source>
</reference>
<gene>
    <name evidence="1" type="ORF">BDP27DRAFT_1429903</name>
</gene>
<evidence type="ECO:0000313" key="1">
    <source>
        <dbReference type="EMBL" id="KAF9060583.1"/>
    </source>
</evidence>
<dbReference type="EMBL" id="JADNRY010000236">
    <property type="protein sequence ID" value="KAF9060583.1"/>
    <property type="molecule type" value="Genomic_DNA"/>
</dbReference>
<proteinExistence type="predicted"/>